<evidence type="ECO:0000313" key="3">
    <source>
        <dbReference type="EMBL" id="TKS65529.1"/>
    </source>
</evidence>
<proteinExistence type="predicted"/>
<reference evidence="3 4" key="1">
    <citation type="submission" date="2019-01" db="EMBL/GenBank/DDBJ databases">
        <title>Genome Assembly of Collichthys lucidus.</title>
        <authorList>
            <person name="Cai M."/>
            <person name="Xiao S."/>
        </authorList>
    </citation>
    <scope>NUCLEOTIDE SEQUENCE [LARGE SCALE GENOMIC DNA]</scope>
    <source>
        <strain evidence="3">JT15FE1705JMU</strain>
        <tissue evidence="3">Muscle</tissue>
    </source>
</reference>
<feature type="region of interest" description="Disordered" evidence="1">
    <location>
        <begin position="147"/>
        <end position="176"/>
    </location>
</feature>
<keyword evidence="4" id="KW-1185">Reference proteome</keyword>
<gene>
    <name evidence="3" type="ORF">D9C73_028367</name>
</gene>
<organism evidence="3 4">
    <name type="scientific">Collichthys lucidus</name>
    <name type="common">Big head croaker</name>
    <name type="synonym">Sciaena lucida</name>
    <dbReference type="NCBI Taxonomy" id="240159"/>
    <lineage>
        <taxon>Eukaryota</taxon>
        <taxon>Metazoa</taxon>
        <taxon>Chordata</taxon>
        <taxon>Craniata</taxon>
        <taxon>Vertebrata</taxon>
        <taxon>Euteleostomi</taxon>
        <taxon>Actinopterygii</taxon>
        <taxon>Neopterygii</taxon>
        <taxon>Teleostei</taxon>
        <taxon>Neoteleostei</taxon>
        <taxon>Acanthomorphata</taxon>
        <taxon>Eupercaria</taxon>
        <taxon>Sciaenidae</taxon>
        <taxon>Collichthys</taxon>
    </lineage>
</organism>
<dbReference type="EMBL" id="ML240832">
    <property type="protein sequence ID" value="TKS65529.1"/>
    <property type="molecule type" value="Genomic_DNA"/>
</dbReference>
<evidence type="ECO:0000313" key="4">
    <source>
        <dbReference type="Proteomes" id="UP000298787"/>
    </source>
</evidence>
<feature type="chain" id="PRO_5020972165" evidence="2">
    <location>
        <begin position="17"/>
        <end position="176"/>
    </location>
</feature>
<keyword evidence="2" id="KW-0732">Signal</keyword>
<dbReference type="Proteomes" id="UP000298787">
    <property type="component" value="Unassembled WGS sequence"/>
</dbReference>
<feature type="signal peptide" evidence="2">
    <location>
        <begin position="1"/>
        <end position="16"/>
    </location>
</feature>
<name>A0A4U5TVZ5_COLLU</name>
<evidence type="ECO:0000256" key="2">
    <source>
        <dbReference type="SAM" id="SignalP"/>
    </source>
</evidence>
<protein>
    <submittedName>
        <fullName evidence="3">Uncharacterized protein</fullName>
    </submittedName>
</protein>
<evidence type="ECO:0000256" key="1">
    <source>
        <dbReference type="SAM" id="MobiDB-lite"/>
    </source>
</evidence>
<accession>A0A4U5TVZ5</accession>
<dbReference type="AlphaFoldDB" id="A0A4U5TVZ5"/>
<sequence>MWMFVMMFCLLDHNQALPWEHSSLQLLLQQVDQTGPQQLRERQQLENMVEHMDSLESSELLPLPVNSLWINQLGERADERDASEDGERRHQTLLLNFDLKPGPTEGGAITEIGGVDGEVGVVTGHDGGYEGGEEAGLTRLVDDSAERDDGMTVDSPGNANHYHSYHGNEEGLELGL</sequence>